<keyword evidence="5" id="KW-1185">Reference proteome</keyword>
<dbReference type="Gene3D" id="2.70.98.10">
    <property type="match status" value="1"/>
</dbReference>
<dbReference type="Gene3D" id="3.30.2080.10">
    <property type="entry name" value="GH92 mannosidase domain"/>
    <property type="match status" value="1"/>
</dbReference>
<evidence type="ECO:0000259" key="3">
    <source>
        <dbReference type="Pfam" id="PF17678"/>
    </source>
</evidence>
<feature type="domain" description="Glycosyl hydrolase family 92" evidence="2">
    <location>
        <begin position="410"/>
        <end position="870"/>
    </location>
</feature>
<dbReference type="InterPro" id="IPR008928">
    <property type="entry name" value="6-hairpin_glycosidase_sf"/>
</dbReference>
<evidence type="ECO:0000256" key="1">
    <source>
        <dbReference type="SAM" id="MobiDB-lite"/>
    </source>
</evidence>
<dbReference type="InterPro" id="IPR041371">
    <property type="entry name" value="GH92_N"/>
</dbReference>
<dbReference type="GO" id="GO:0005975">
    <property type="term" value="P:carbohydrate metabolic process"/>
    <property type="evidence" value="ECO:0007669"/>
    <property type="project" value="InterPro"/>
</dbReference>
<dbReference type="Proteomes" id="UP000008392">
    <property type="component" value="Chromosome"/>
</dbReference>
<dbReference type="Gene3D" id="1.20.1610.10">
    <property type="entry name" value="alpha-1,2-mannosidases domains"/>
    <property type="match status" value="1"/>
</dbReference>
<dbReference type="GO" id="GO:0000224">
    <property type="term" value="F:peptide-N4-(N-acetyl-beta-glucosaminyl)asparagine amidase activity"/>
    <property type="evidence" value="ECO:0007669"/>
    <property type="project" value="TreeGrafter"/>
</dbReference>
<accession>G0AF00</accession>
<dbReference type="GO" id="GO:0030246">
    <property type="term" value="F:carbohydrate binding"/>
    <property type="evidence" value="ECO:0007669"/>
    <property type="project" value="InterPro"/>
</dbReference>
<feature type="compositionally biased region" description="Low complexity" evidence="1">
    <location>
        <begin position="109"/>
        <end position="125"/>
    </location>
</feature>
<dbReference type="Pfam" id="PF17678">
    <property type="entry name" value="Glyco_hydro_92N"/>
    <property type="match status" value="1"/>
</dbReference>
<dbReference type="PANTHER" id="PTHR12143">
    <property type="entry name" value="PEPTIDE N-GLYCANASE PNGASE -RELATED"/>
    <property type="match status" value="1"/>
</dbReference>
<dbReference type="STRING" id="1005048.CFU_0693"/>
<dbReference type="HOGENOM" id="CLU_003690_2_0_4"/>
<dbReference type="SUPFAM" id="SSF48208">
    <property type="entry name" value="Six-hairpin glycosidases"/>
    <property type="match status" value="1"/>
</dbReference>
<evidence type="ECO:0000313" key="4">
    <source>
        <dbReference type="EMBL" id="AEK60527.1"/>
    </source>
</evidence>
<organism evidence="4 5">
    <name type="scientific">Collimonas fungivorans (strain Ter331)</name>
    <dbReference type="NCBI Taxonomy" id="1005048"/>
    <lineage>
        <taxon>Bacteria</taxon>
        <taxon>Pseudomonadati</taxon>
        <taxon>Pseudomonadota</taxon>
        <taxon>Betaproteobacteria</taxon>
        <taxon>Burkholderiales</taxon>
        <taxon>Oxalobacteraceae</taxon>
        <taxon>Collimonas</taxon>
    </lineage>
</organism>
<protein>
    <submittedName>
        <fullName evidence="4">Alpha-1,2-mannosidase</fullName>
    </submittedName>
</protein>
<dbReference type="Pfam" id="PF07971">
    <property type="entry name" value="Glyco_hydro_92"/>
    <property type="match status" value="1"/>
</dbReference>
<dbReference type="InterPro" id="IPR012939">
    <property type="entry name" value="Glyco_hydro_92"/>
</dbReference>
<reference evidence="4 5" key="1">
    <citation type="journal article" date="2004" name="Environ. Microbiol.">
        <title>Phylogeny-function analysis of (meta)genomic libraries: screening for expression of ribosomal RNA genes by large-insert library fluorescent in situ hybridization (LIL-FISH).</title>
        <authorList>
            <person name="Leveau J.H."/>
            <person name="Gerards S."/>
            <person name="de Boer W."/>
            <person name="van Veen J.A."/>
        </authorList>
    </citation>
    <scope>NUCLEOTIDE SEQUENCE [LARGE SCALE GENOMIC DNA]</scope>
    <source>
        <strain evidence="4 5">Ter331</strain>
    </source>
</reference>
<feature type="region of interest" description="Disordered" evidence="1">
    <location>
        <begin position="105"/>
        <end position="125"/>
    </location>
</feature>
<dbReference type="KEGG" id="cfu:CFU_0693"/>
<evidence type="ECO:0000313" key="5">
    <source>
        <dbReference type="Proteomes" id="UP000008392"/>
    </source>
</evidence>
<dbReference type="AlphaFoldDB" id="G0AF00"/>
<dbReference type="InterPro" id="IPR014718">
    <property type="entry name" value="GH-type_carb-bd"/>
</dbReference>
<reference evidence="5" key="6">
    <citation type="submission" date="2011-05" db="EMBL/GenBank/DDBJ databases">
        <title>Complete sequence of Collimonas fungivorans Ter331.</title>
        <authorList>
            <person name="Leveau J.H."/>
        </authorList>
    </citation>
    <scope>NUCLEOTIDE SEQUENCE [LARGE SCALE GENOMIC DNA]</scope>
    <source>
        <strain evidence="5">Ter331</strain>
    </source>
</reference>
<reference evidence="4 5" key="2">
    <citation type="journal article" date="2006" name="J. Microbiol. Methods">
        <title>Genomic flank-sequencing of plasposon insertion sites for rapid identification of functional genes.</title>
        <authorList>
            <person name="Leveau J.H."/>
            <person name="Gerards S."/>
            <person name="Fritsche K."/>
            <person name="Zondag G."/>
            <person name="van Veen J.A."/>
        </authorList>
    </citation>
    <scope>NUCLEOTIDE SEQUENCE [LARGE SCALE GENOMIC DNA]</scope>
    <source>
        <strain evidence="4 5">Ter331</strain>
    </source>
</reference>
<feature type="region of interest" description="Disordered" evidence="1">
    <location>
        <begin position="1"/>
        <end position="36"/>
    </location>
</feature>
<dbReference type="InterPro" id="IPR005887">
    <property type="entry name" value="GH92_a_mannosidase_put"/>
</dbReference>
<dbReference type="GO" id="GO:0005829">
    <property type="term" value="C:cytosol"/>
    <property type="evidence" value="ECO:0007669"/>
    <property type="project" value="TreeGrafter"/>
</dbReference>
<reference evidence="4 5" key="4">
    <citation type="journal article" date="2010" name="Environ. Microbiol.">
        <title>The bacterial genus Collimonas: mycophagy, weathering and other adaptive solutions to life in oligotrophic soil environments.</title>
        <authorList>
            <person name="Leveau J.H."/>
            <person name="Uroz S."/>
            <person name="de Boer W."/>
        </authorList>
    </citation>
    <scope>NUCLEOTIDE SEQUENCE [LARGE SCALE GENOMIC DNA]</scope>
    <source>
        <strain evidence="4 5">Ter331</strain>
    </source>
</reference>
<dbReference type="PANTHER" id="PTHR12143:SF39">
    <property type="entry name" value="SECRETED PROTEIN"/>
    <property type="match status" value="1"/>
</dbReference>
<dbReference type="GO" id="GO:0006516">
    <property type="term" value="P:glycoprotein catabolic process"/>
    <property type="evidence" value="ECO:0007669"/>
    <property type="project" value="TreeGrafter"/>
</dbReference>
<dbReference type="Gene3D" id="1.20.1050.60">
    <property type="entry name" value="alpha-1,2-mannosidase"/>
    <property type="match status" value="1"/>
</dbReference>
<proteinExistence type="predicted"/>
<gene>
    <name evidence="4" type="ordered locus">CFU_0693</name>
</gene>
<name>G0AF00_COLFT</name>
<dbReference type="eggNOG" id="COG3537">
    <property type="taxonomic scope" value="Bacteria"/>
</dbReference>
<dbReference type="InterPro" id="IPR050883">
    <property type="entry name" value="PNGase"/>
</dbReference>
<dbReference type="NCBIfam" id="TIGR01180">
    <property type="entry name" value="aman2_put"/>
    <property type="match status" value="1"/>
</dbReference>
<reference evidence="4 5" key="3">
    <citation type="journal article" date="2008" name="FEMS Microbiol. Ecol.">
        <title>Identification and characterization of genes underlying chitinolysis in Collimonas fungivorans Ter331.</title>
        <authorList>
            <person name="Fritsche K."/>
            <person name="de Boer W."/>
            <person name="Gerards S."/>
            <person name="van den Berg M."/>
            <person name="van Veen J.A."/>
            <person name="Leveau J.H."/>
        </authorList>
    </citation>
    <scope>NUCLEOTIDE SEQUENCE [LARGE SCALE GENOMIC DNA]</scope>
    <source>
        <strain evidence="4 5">Ter331</strain>
    </source>
</reference>
<sequence length="1088" mass="116022">MGPGQHAAIRRQRQFPTDSLIRIEQRGPHPRGRSAGVRPLLARAPAPLFHHASAIRKRGLSKNIGGTMNLQLKKNFSIGLAVALLFGCGDGSDQSLLNANGAGTTAQPGATNSTTNGTTSIPAANGTAVTPPVVAVANPATTTAPPAISGAGTPQPLPSTDVFVKAALTKYVNPFVGTADSSKPATDPVPAGARGGTFPGATTPFGMVQWTPMTPSNGGQDHPVGYIYKEKTITGFPLTQMSGSGCDGNEGELPVMPTFDTSAVGVNAKENFDHKNEAARPGYYQVTLNDGINTELTATTRTGFGRFTFPAKSATASANKTPYLVFDATRTNTIASTTGVIKTEGKDALSGSTVGGKFCGARTYTLYFYAKFDRNITAAISNGKASVTFDASTTPAVLMKVGLSYVSSDNARKNLEQENPGWDFNAVRDAADNAWNTRLNTIQVTGGSDTEKRKFYTALYHSLLSPNTNSDVSGDYIGFDQKVHQVAAGRTQYVNYSNWDVYRSLIPLTSMLFPKESSDMMQSLVNDADQCGAIPRWAPINVDAGIMPGDSGVPTIMGGYAFGATGFDAKKALEYMTLVGNKADVQCTGDHVRDSTDRMNDYLVHGYAGMDNGWWAGSLTFEFGTADFATSQLAKALGDNMNYQLFLSRSANWKNQFNPAQKQLLPRYRNGSWMLNPQPNADMVEGNAEQYTWMSAYDARGLFGLVGGNDAAIKRLDAFFQDLNAGMNKPNFYMGNEPSFATPWLYNWTGAPWRTQKVVRDVANTVFSDDPGGLPGNDDLGAVSSWYVWAALGLYPEIQAVSGLTIGSPMFDKVVVRWADGAKKLVINASGAATNSPYIQSLALNGHALDMPWLWLKDLKDSATLDFSLAASQSQWGKDSSAKMPSFGLDGFGSLADALNNHGIGTDGQKTVRGLEGYTYDMGGWSYSSKALAAAGASAGGSVSFNGVSFAWPDGKSGLDNMVTQGQVITFAKPQAADKLALLGSSTNASTAPTGKLIVTYTDDTQSSFDLRFDDWTLGGGGGKVGSYNQIALTSAYRVDQNGNADTTKAYVFYWDAQLDKKRTVKSVTLPYQTDNGALMHVFAMTLK</sequence>
<dbReference type="EMBL" id="CP002745">
    <property type="protein sequence ID" value="AEK60527.1"/>
    <property type="molecule type" value="Genomic_DNA"/>
</dbReference>
<reference evidence="4 5" key="5">
    <citation type="journal article" date="2011" name="ISME J.">
        <title>Dual transcriptional profiling of a bacterial/fungal confrontation: Collimonas fungivorans versus Aspergillus niger.</title>
        <authorList>
            <person name="Mela F."/>
            <person name="Fritsche K."/>
            <person name="de Boer W."/>
            <person name="van Veen J.A."/>
            <person name="de Graaff L.H."/>
            <person name="van den Berg M."/>
            <person name="Leveau J.H."/>
        </authorList>
    </citation>
    <scope>NUCLEOTIDE SEQUENCE [LARGE SCALE GENOMIC DNA]</scope>
    <source>
        <strain evidence="4 5">Ter331</strain>
    </source>
</reference>
<evidence type="ECO:0000259" key="2">
    <source>
        <dbReference type="Pfam" id="PF07971"/>
    </source>
</evidence>
<feature type="domain" description="Glycosyl hydrolase family 92 N-terminal" evidence="3">
    <location>
        <begin position="171"/>
        <end position="404"/>
    </location>
</feature>